<evidence type="ECO:0008006" key="5">
    <source>
        <dbReference type="Google" id="ProtNLM"/>
    </source>
</evidence>
<dbReference type="STRING" id="1391654.AKJ09_05778"/>
<dbReference type="OrthoDB" id="5526768at2"/>
<keyword evidence="4" id="KW-1185">Reference proteome</keyword>
<evidence type="ECO:0000256" key="1">
    <source>
        <dbReference type="SAM" id="MobiDB-lite"/>
    </source>
</evidence>
<dbReference type="AlphaFoldDB" id="A0A0K1Q124"/>
<dbReference type="EMBL" id="CP012333">
    <property type="protein sequence ID" value="AKU99114.1"/>
    <property type="molecule type" value="Genomic_DNA"/>
</dbReference>
<organism evidence="3 4">
    <name type="scientific">Labilithrix luteola</name>
    <dbReference type="NCBI Taxonomy" id="1391654"/>
    <lineage>
        <taxon>Bacteria</taxon>
        <taxon>Pseudomonadati</taxon>
        <taxon>Myxococcota</taxon>
        <taxon>Polyangia</taxon>
        <taxon>Polyangiales</taxon>
        <taxon>Labilitrichaceae</taxon>
        <taxon>Labilithrix</taxon>
    </lineage>
</organism>
<reference evidence="3 4" key="1">
    <citation type="submission" date="2015-08" db="EMBL/GenBank/DDBJ databases">
        <authorList>
            <person name="Babu N.S."/>
            <person name="Beckwith C.J."/>
            <person name="Beseler K.G."/>
            <person name="Brison A."/>
            <person name="Carone J.V."/>
            <person name="Caskin T.P."/>
            <person name="Diamond M."/>
            <person name="Durham M.E."/>
            <person name="Foxe J.M."/>
            <person name="Go M."/>
            <person name="Henderson B.A."/>
            <person name="Jones I.B."/>
            <person name="McGettigan J.A."/>
            <person name="Micheletti S.J."/>
            <person name="Nasrallah M.E."/>
            <person name="Ortiz D."/>
            <person name="Piller C.R."/>
            <person name="Privatt S.R."/>
            <person name="Schneider S.L."/>
            <person name="Sharp S."/>
            <person name="Smith T.C."/>
            <person name="Stanton J.D."/>
            <person name="Ullery H.E."/>
            <person name="Wilson R.J."/>
            <person name="Serrano M.G."/>
            <person name="Buck G."/>
            <person name="Lee V."/>
            <person name="Wang Y."/>
            <person name="Carvalho R."/>
            <person name="Voegtly L."/>
            <person name="Shi R."/>
            <person name="Duckworth R."/>
            <person name="Johnson A."/>
            <person name="Loviza R."/>
            <person name="Walstead R."/>
            <person name="Shah Z."/>
            <person name="Kiflezghi M."/>
            <person name="Wade K."/>
            <person name="Ball S.L."/>
            <person name="Bradley K.W."/>
            <person name="Asai D.J."/>
            <person name="Bowman C.A."/>
            <person name="Russell D.A."/>
            <person name="Pope W.H."/>
            <person name="Jacobs-Sera D."/>
            <person name="Hendrix R.W."/>
            <person name="Hatfull G.F."/>
        </authorList>
    </citation>
    <scope>NUCLEOTIDE SEQUENCE [LARGE SCALE GENOMIC DNA]</scope>
    <source>
        <strain evidence="3 4">DSM 27648</strain>
    </source>
</reference>
<feature type="region of interest" description="Disordered" evidence="1">
    <location>
        <begin position="123"/>
        <end position="142"/>
    </location>
</feature>
<keyword evidence="2" id="KW-0812">Transmembrane</keyword>
<feature type="compositionally biased region" description="Polar residues" evidence="1">
    <location>
        <begin position="96"/>
        <end position="108"/>
    </location>
</feature>
<feature type="transmembrane region" description="Helical" evidence="2">
    <location>
        <begin position="49"/>
        <end position="69"/>
    </location>
</feature>
<evidence type="ECO:0000313" key="4">
    <source>
        <dbReference type="Proteomes" id="UP000064967"/>
    </source>
</evidence>
<keyword evidence="2" id="KW-0472">Membrane</keyword>
<sequence>MSTEPEKKTPLALLAGAYEPTDAEIERQLSKIQATLAKPTSAVRPGNKAFLFGLSCASIALVGAVALILTRGDSSTAGHPIESLPPALAPATTTASQNRESASESAPQVPSAHVDALPSVVATTAKKPSPPPSAPSSPDDTLEREARLLAEAVRMNRHGDGERALELLEEHARLFPNGWLVSERAAERIMVLCSLGRRDQAKREARVFLGGRPKSPLAHRVETSCAGQSSEE</sequence>
<name>A0A0K1Q124_9BACT</name>
<gene>
    <name evidence="3" type="ORF">AKJ09_05778</name>
</gene>
<dbReference type="RefSeq" id="WP_146650400.1">
    <property type="nucleotide sequence ID" value="NZ_CP012333.1"/>
</dbReference>
<keyword evidence="2" id="KW-1133">Transmembrane helix</keyword>
<protein>
    <recommendedName>
        <fullName evidence="5">Tetratricopeptide repeat protein</fullName>
    </recommendedName>
</protein>
<dbReference type="Proteomes" id="UP000064967">
    <property type="component" value="Chromosome"/>
</dbReference>
<proteinExistence type="predicted"/>
<dbReference type="KEGG" id="llu:AKJ09_05778"/>
<evidence type="ECO:0000256" key="2">
    <source>
        <dbReference type="SAM" id="Phobius"/>
    </source>
</evidence>
<feature type="region of interest" description="Disordered" evidence="1">
    <location>
        <begin position="79"/>
        <end position="113"/>
    </location>
</feature>
<feature type="compositionally biased region" description="Low complexity" evidence="1">
    <location>
        <begin position="84"/>
        <end position="95"/>
    </location>
</feature>
<accession>A0A0K1Q124</accession>
<evidence type="ECO:0000313" key="3">
    <source>
        <dbReference type="EMBL" id="AKU99114.1"/>
    </source>
</evidence>